<dbReference type="Pfam" id="PF06722">
    <property type="entry name" value="EryCIII-like_C"/>
    <property type="match status" value="1"/>
</dbReference>
<name>A0A813REC2_9BILA</name>
<comment type="caution">
    <text evidence="5">The sequence shown here is derived from an EMBL/GenBank/DDBJ whole genome shotgun (WGS) entry which is preliminary data.</text>
</comment>
<accession>A0A813REC2</accession>
<feature type="region of interest" description="Disordered" evidence="2">
    <location>
        <begin position="1056"/>
        <end position="1076"/>
    </location>
</feature>
<dbReference type="GO" id="GO:0005975">
    <property type="term" value="P:carbohydrate metabolic process"/>
    <property type="evidence" value="ECO:0007669"/>
    <property type="project" value="InterPro"/>
</dbReference>
<dbReference type="GO" id="GO:0016906">
    <property type="term" value="F:sterol 3-beta-glucosyltransferase activity"/>
    <property type="evidence" value="ECO:0007669"/>
    <property type="project" value="UniProtKB-ARBA"/>
</dbReference>
<dbReference type="InterPro" id="IPR004276">
    <property type="entry name" value="GlycoTrans_28_N"/>
</dbReference>
<dbReference type="SUPFAM" id="SSF49785">
    <property type="entry name" value="Galactose-binding domain-like"/>
    <property type="match status" value="1"/>
</dbReference>
<proteinExistence type="predicted"/>
<feature type="region of interest" description="Disordered" evidence="2">
    <location>
        <begin position="1002"/>
        <end position="1023"/>
    </location>
</feature>
<dbReference type="Gene3D" id="2.60.120.260">
    <property type="entry name" value="Galactose-binding domain-like"/>
    <property type="match status" value="1"/>
</dbReference>
<evidence type="ECO:0000256" key="2">
    <source>
        <dbReference type="SAM" id="MobiDB-lite"/>
    </source>
</evidence>
<dbReference type="InterPro" id="IPR010610">
    <property type="entry name" value="EryCIII-like_C"/>
</dbReference>
<organism evidence="5 6">
    <name type="scientific">Adineta steineri</name>
    <dbReference type="NCBI Taxonomy" id="433720"/>
    <lineage>
        <taxon>Eukaryota</taxon>
        <taxon>Metazoa</taxon>
        <taxon>Spiralia</taxon>
        <taxon>Gnathifera</taxon>
        <taxon>Rotifera</taxon>
        <taxon>Eurotatoria</taxon>
        <taxon>Bdelloidea</taxon>
        <taxon>Adinetida</taxon>
        <taxon>Adinetidae</taxon>
        <taxon>Adineta</taxon>
    </lineage>
</organism>
<dbReference type="PANTHER" id="PTHR48050">
    <property type="entry name" value="STEROL 3-BETA-GLUCOSYLTRANSFERASE"/>
    <property type="match status" value="1"/>
</dbReference>
<reference evidence="5" key="1">
    <citation type="submission" date="2021-02" db="EMBL/GenBank/DDBJ databases">
        <authorList>
            <person name="Nowell W R."/>
        </authorList>
    </citation>
    <scope>NUCLEOTIDE SEQUENCE</scope>
</reference>
<dbReference type="FunFam" id="3.40.50.2000:FF:000009">
    <property type="entry name" value="Sterol 3-beta-glucosyltransferase UGT80A2"/>
    <property type="match status" value="1"/>
</dbReference>
<dbReference type="CDD" id="cd03784">
    <property type="entry name" value="GT1_Gtf-like"/>
    <property type="match status" value="1"/>
</dbReference>
<feature type="domain" description="Glycosyltransferase family 28 N-terminal" evidence="3">
    <location>
        <begin position="249"/>
        <end position="393"/>
    </location>
</feature>
<dbReference type="InterPro" id="IPR002213">
    <property type="entry name" value="UDP_glucos_trans"/>
</dbReference>
<dbReference type="Gene3D" id="3.40.50.2000">
    <property type="entry name" value="Glycogen Phosphorylase B"/>
    <property type="match status" value="3"/>
</dbReference>
<evidence type="ECO:0000259" key="4">
    <source>
        <dbReference type="Pfam" id="PF06722"/>
    </source>
</evidence>
<protein>
    <submittedName>
        <fullName evidence="5">Uncharacterized protein</fullName>
    </submittedName>
</protein>
<dbReference type="PANTHER" id="PTHR48050:SF13">
    <property type="entry name" value="STEROL 3-BETA-GLUCOSYLTRANSFERASE UGT80A2"/>
    <property type="match status" value="1"/>
</dbReference>
<dbReference type="SUPFAM" id="SSF53756">
    <property type="entry name" value="UDP-Glycosyltransferase/glycogen phosphorylase"/>
    <property type="match status" value="2"/>
</dbReference>
<sequence>MAENSKDLTNIDFDNDWKCYCQESNNKTNEKTILSNAATDQGWSSIELPHIINTSQSTNNSYKWWYCKQFDWTSIDQQSKEQIYLNFESSDIQDNEFEISATIWLNNTEIFSDSISSLKHPIELPSELLHSENKHGNMLVICCVDTSLSLHVCLLIQAKIIYATGQVMSDERSLDIFQDLDKQKNNVLDYTVSVDDADGRIDVKFNPKLKSKSLSTQLSTLKQPSQSIIDENQSTENIDEDLLVPRLAIVILIVGTRGDVQPFIALGQALRAVGHRVRIATHETFRSFVRGNSLEFYPLAGDPADLMSFMVKNSGIIPSMSSIIEGDVSKKRRSLADILASTWLACISDDDETKASFTAEAIIANPPSFGHVHCAEKLQIPLHIMFTMPWSPTMSSIIEGDVSKKRRSLADILASTWLACISDDDETKASFTAEAIIANPPSFGHVHCAEKLQIPLHIMFTMPWSPTTAFPHPLAKIDSSIGPKGKINLYSYDVIEMLTWTGMRDITNNFRKKTLGLRELHTRQATNILTDECVPHTYCWSPSLVAKPSDWGAHIDVSGFFFLNLGTAYTNPPKDLLEFLCINDDGSYKNPKLPPPIYIGFGSITGHDSRRILKVVVDAVNLTGYRVLLSGLATDADQLPSNIFRIGNVPHDWLFQYVSAVCHHGGAGTTAAGLRAGRPTIIVPFFGDQFFWGNVIEKNGAGSRPLPGKSVTADQLADAFRFVHESTTCTAAERIRDAILKEDGCAAAVYSFHANLPLTHMHSDLEPTFAACYRLDKYNIQISRPVAQVLVVAGAIEESELRPHITREWQFEHDNRFHLPGHGIIEHSEKAITSMFTDTADELKRAVNNNSATKGTLESVGTVAKGVGLGISHLTIGCLSLYGEITDTLNVMTSLYDPYSASENRQRPRVTDFKSGAKAASLALINGWKDGFTGIVTQPRAGYERHGALGGAAGSLIATANIAVKPTVGTLSSVTYLSRGAYASVRKTIETYRNEGRHISSKLFDTSSSNEGDESLQKNNDDEEISTIIKTAATRSGFHPKVCQHIIQEFEKIKQEQSTNPSINKRKGLSDLVFKK</sequence>
<feature type="domain" description="Erythromycin biosynthesis protein CIII-like C-terminal" evidence="4">
    <location>
        <begin position="634"/>
        <end position="740"/>
    </location>
</feature>
<dbReference type="OrthoDB" id="5835829at2759"/>
<evidence type="ECO:0000313" key="5">
    <source>
        <dbReference type="EMBL" id="CAF0780893.1"/>
    </source>
</evidence>
<dbReference type="Proteomes" id="UP000663891">
    <property type="component" value="Unassembled WGS sequence"/>
</dbReference>
<dbReference type="AlphaFoldDB" id="A0A813REC2"/>
<keyword evidence="1" id="KW-0808">Transferase</keyword>
<dbReference type="InterPro" id="IPR050426">
    <property type="entry name" value="Glycosyltransferase_28"/>
</dbReference>
<dbReference type="Pfam" id="PF03033">
    <property type="entry name" value="Glyco_transf_28"/>
    <property type="match status" value="1"/>
</dbReference>
<dbReference type="InterPro" id="IPR008979">
    <property type="entry name" value="Galactose-bd-like_sf"/>
</dbReference>
<gene>
    <name evidence="5" type="ORF">VCS650_LOCUS2923</name>
</gene>
<dbReference type="EMBL" id="CAJNON010000015">
    <property type="protein sequence ID" value="CAF0780893.1"/>
    <property type="molecule type" value="Genomic_DNA"/>
</dbReference>
<evidence type="ECO:0000256" key="1">
    <source>
        <dbReference type="ARBA" id="ARBA00022679"/>
    </source>
</evidence>
<evidence type="ECO:0000259" key="3">
    <source>
        <dbReference type="Pfam" id="PF03033"/>
    </source>
</evidence>
<evidence type="ECO:0000313" key="6">
    <source>
        <dbReference type="Proteomes" id="UP000663891"/>
    </source>
</evidence>